<dbReference type="Proteomes" id="UP000437736">
    <property type="component" value="Unassembled WGS sequence"/>
</dbReference>
<reference evidence="2 3" key="1">
    <citation type="submission" date="2019-11" db="EMBL/GenBank/DDBJ databases">
        <title>Acidiferrimicrobium australis gen. nov., sp. nov., an acidophilic and obligately heterotrophic, member of the Actinobacteria that catalyses dissimilatory oxido- reduction of iron isolated from metal-rich acidic water in Chile.</title>
        <authorList>
            <person name="Gonzalez D."/>
            <person name="Huber K."/>
            <person name="Hedrich S."/>
            <person name="Rojas-Villalobos C."/>
            <person name="Quatrini R."/>
            <person name="Dinamarca M.A."/>
            <person name="Schwarz A."/>
            <person name="Canales C."/>
            <person name="Nancucheo I."/>
        </authorList>
    </citation>
    <scope>NUCLEOTIDE SEQUENCE [LARGE SCALE GENOMIC DNA]</scope>
    <source>
        <strain evidence="2 3">USS-CCA1</strain>
    </source>
</reference>
<sequence>MILLDQCLSIDLVPILAGAGHDVVHLRHRGMQRAEDPAVLDLARTERRVLLSVDTDSGTLLARTGASSPSVILFRRSTGRRPTAQTAIGLANLPRVAEALDQGSVVVLEEGRIHIRRLPLIE</sequence>
<evidence type="ECO:0000313" key="3">
    <source>
        <dbReference type="Proteomes" id="UP000437736"/>
    </source>
</evidence>
<evidence type="ECO:0000313" key="2">
    <source>
        <dbReference type="EMBL" id="MST31348.1"/>
    </source>
</evidence>
<dbReference type="Pfam" id="PF18480">
    <property type="entry name" value="DUF5615"/>
    <property type="match status" value="1"/>
</dbReference>
<comment type="caution">
    <text evidence="2">The sequence shown here is derived from an EMBL/GenBank/DDBJ whole genome shotgun (WGS) entry which is preliminary data.</text>
</comment>
<protein>
    <recommendedName>
        <fullName evidence="1">DUF5615 domain-containing protein</fullName>
    </recommendedName>
</protein>
<organism evidence="2 3">
    <name type="scientific">Acidiferrimicrobium australe</name>
    <dbReference type="NCBI Taxonomy" id="2664430"/>
    <lineage>
        <taxon>Bacteria</taxon>
        <taxon>Bacillati</taxon>
        <taxon>Actinomycetota</taxon>
        <taxon>Acidimicrobiia</taxon>
        <taxon>Acidimicrobiales</taxon>
        <taxon>Acidimicrobiaceae</taxon>
        <taxon>Acidiferrimicrobium</taxon>
    </lineage>
</organism>
<keyword evidence="3" id="KW-1185">Reference proteome</keyword>
<proteinExistence type="predicted"/>
<feature type="domain" description="DUF5615" evidence="1">
    <location>
        <begin position="2"/>
        <end position="110"/>
    </location>
</feature>
<dbReference type="EMBL" id="WJHE01000042">
    <property type="protein sequence ID" value="MST31348.1"/>
    <property type="molecule type" value="Genomic_DNA"/>
</dbReference>
<evidence type="ECO:0000259" key="1">
    <source>
        <dbReference type="Pfam" id="PF18480"/>
    </source>
</evidence>
<dbReference type="InterPro" id="IPR041049">
    <property type="entry name" value="DUF5615"/>
</dbReference>
<accession>A0ABW9QPD3</accession>
<gene>
    <name evidence="2" type="ORF">GHK86_01200</name>
</gene>
<name>A0ABW9QPD3_9ACTN</name>